<protein>
    <submittedName>
        <fullName evidence="1">Uncharacterized protein</fullName>
    </submittedName>
</protein>
<organism evidence="1 2">
    <name type="scientific">Pelobates cultripes</name>
    <name type="common">Western spadefoot toad</name>
    <dbReference type="NCBI Taxonomy" id="61616"/>
    <lineage>
        <taxon>Eukaryota</taxon>
        <taxon>Metazoa</taxon>
        <taxon>Chordata</taxon>
        <taxon>Craniata</taxon>
        <taxon>Vertebrata</taxon>
        <taxon>Euteleostomi</taxon>
        <taxon>Amphibia</taxon>
        <taxon>Batrachia</taxon>
        <taxon>Anura</taxon>
        <taxon>Pelobatoidea</taxon>
        <taxon>Pelobatidae</taxon>
        <taxon>Pelobates</taxon>
    </lineage>
</organism>
<keyword evidence="2" id="KW-1185">Reference proteome</keyword>
<dbReference type="Proteomes" id="UP001295444">
    <property type="component" value="Chromosome 10"/>
</dbReference>
<evidence type="ECO:0000313" key="1">
    <source>
        <dbReference type="EMBL" id="CAH2320508.1"/>
    </source>
</evidence>
<proteinExistence type="predicted"/>
<feature type="non-terminal residue" evidence="1">
    <location>
        <position position="1"/>
    </location>
</feature>
<name>A0AAD1WRW5_PELCU</name>
<dbReference type="AlphaFoldDB" id="A0AAD1WRW5"/>
<reference evidence="1" key="1">
    <citation type="submission" date="2022-03" db="EMBL/GenBank/DDBJ databases">
        <authorList>
            <person name="Alioto T."/>
            <person name="Alioto T."/>
            <person name="Gomez Garrido J."/>
        </authorList>
    </citation>
    <scope>NUCLEOTIDE SEQUENCE</scope>
</reference>
<dbReference type="EMBL" id="OW240921">
    <property type="protein sequence ID" value="CAH2320508.1"/>
    <property type="molecule type" value="Genomic_DNA"/>
</dbReference>
<accession>A0AAD1WRW5</accession>
<sequence length="137" mass="14945">TAETGSAAENEEKSSFYTLGFKIQNWKGRFRPSWEIDTGDLFKVNASVSLRSQSQIQKRLTLGCTQLGRHTVFRRHSEIATVSHSLTIADTGAAVINVCFACLTKASRTVTLPVLFNAHRALIMSLGTAGNVSQDIS</sequence>
<gene>
    <name evidence="1" type="ORF">PECUL_23A061429</name>
</gene>
<evidence type="ECO:0000313" key="2">
    <source>
        <dbReference type="Proteomes" id="UP001295444"/>
    </source>
</evidence>
<feature type="non-terminal residue" evidence="1">
    <location>
        <position position="137"/>
    </location>
</feature>